<dbReference type="STRING" id="299467.A0A443STG4"/>
<keyword evidence="1" id="KW-1133">Transmembrane helix</keyword>
<feature type="transmembrane region" description="Helical" evidence="1">
    <location>
        <begin position="83"/>
        <end position="102"/>
    </location>
</feature>
<proteinExistence type="predicted"/>
<feature type="transmembrane region" description="Helical" evidence="1">
    <location>
        <begin position="49"/>
        <end position="71"/>
    </location>
</feature>
<dbReference type="PANTHER" id="PTHR11360:SF312">
    <property type="entry name" value="KARMOISIN, ISOFORM B"/>
    <property type="match status" value="1"/>
</dbReference>
<organism evidence="2 3">
    <name type="scientific">Leptotrombidium deliense</name>
    <dbReference type="NCBI Taxonomy" id="299467"/>
    <lineage>
        <taxon>Eukaryota</taxon>
        <taxon>Metazoa</taxon>
        <taxon>Ecdysozoa</taxon>
        <taxon>Arthropoda</taxon>
        <taxon>Chelicerata</taxon>
        <taxon>Arachnida</taxon>
        <taxon>Acari</taxon>
        <taxon>Acariformes</taxon>
        <taxon>Trombidiformes</taxon>
        <taxon>Prostigmata</taxon>
        <taxon>Anystina</taxon>
        <taxon>Parasitengona</taxon>
        <taxon>Trombiculoidea</taxon>
        <taxon>Trombiculidae</taxon>
        <taxon>Leptotrombidium</taxon>
    </lineage>
</organism>
<dbReference type="SUPFAM" id="SSF103473">
    <property type="entry name" value="MFS general substrate transporter"/>
    <property type="match status" value="1"/>
</dbReference>
<dbReference type="AlphaFoldDB" id="A0A443STG4"/>
<dbReference type="Proteomes" id="UP000288716">
    <property type="component" value="Unassembled WGS sequence"/>
</dbReference>
<dbReference type="OrthoDB" id="6499973at2759"/>
<dbReference type="EMBL" id="NCKV01000357">
    <property type="protein sequence ID" value="RWS30839.1"/>
    <property type="molecule type" value="Genomic_DNA"/>
</dbReference>
<evidence type="ECO:0000256" key="1">
    <source>
        <dbReference type="SAM" id="Phobius"/>
    </source>
</evidence>
<accession>A0A443STG4</accession>
<comment type="caution">
    <text evidence="2">The sequence shown here is derived from an EMBL/GenBank/DDBJ whole genome shotgun (WGS) entry which is preliminary data.</text>
</comment>
<keyword evidence="3" id="KW-1185">Reference proteome</keyword>
<dbReference type="InterPro" id="IPR036259">
    <property type="entry name" value="MFS_trans_sf"/>
</dbReference>
<dbReference type="Pfam" id="PF07690">
    <property type="entry name" value="MFS_1"/>
    <property type="match status" value="1"/>
</dbReference>
<dbReference type="InterPro" id="IPR011701">
    <property type="entry name" value="MFS"/>
</dbReference>
<feature type="transmembrane region" description="Helical" evidence="1">
    <location>
        <begin position="234"/>
        <end position="257"/>
    </location>
</feature>
<keyword evidence="1" id="KW-0812">Transmembrane</keyword>
<feature type="transmembrane region" description="Helical" evidence="1">
    <location>
        <begin position="177"/>
        <end position="197"/>
    </location>
</feature>
<feature type="transmembrane region" description="Helical" evidence="1">
    <location>
        <begin position="145"/>
        <end position="165"/>
    </location>
</feature>
<dbReference type="VEuPathDB" id="VectorBase:LDEU001201"/>
<feature type="transmembrane region" description="Helical" evidence="1">
    <location>
        <begin position="20"/>
        <end position="42"/>
    </location>
</feature>
<dbReference type="PANTHER" id="PTHR11360">
    <property type="entry name" value="MONOCARBOXYLATE TRANSPORTER"/>
    <property type="match status" value="1"/>
</dbReference>
<reference evidence="2 3" key="1">
    <citation type="journal article" date="2018" name="Gigascience">
        <title>Genomes of trombidid mites reveal novel predicted allergens and laterally-transferred genes associated with secondary metabolism.</title>
        <authorList>
            <person name="Dong X."/>
            <person name="Chaisiri K."/>
            <person name="Xia D."/>
            <person name="Armstrong S.D."/>
            <person name="Fang Y."/>
            <person name="Donnelly M.J."/>
            <person name="Kadowaki T."/>
            <person name="McGarry J.W."/>
            <person name="Darby A.C."/>
            <person name="Makepeace B.L."/>
        </authorList>
    </citation>
    <scope>NUCLEOTIDE SEQUENCE [LARGE SCALE GENOMIC DNA]</scope>
    <source>
        <strain evidence="2">UoL-UT</strain>
    </source>
</reference>
<keyword evidence="1" id="KW-0472">Membrane</keyword>
<feature type="transmembrane region" description="Helical" evidence="1">
    <location>
        <begin position="269"/>
        <end position="292"/>
    </location>
</feature>
<dbReference type="InterPro" id="IPR050327">
    <property type="entry name" value="Proton-linked_MCT"/>
</dbReference>
<dbReference type="GO" id="GO:0022857">
    <property type="term" value="F:transmembrane transporter activity"/>
    <property type="evidence" value="ECO:0007669"/>
    <property type="project" value="InterPro"/>
</dbReference>
<sequence>MLLSSFTASKNNISISNLSITYGVVLGIGFSLVYTPSLVILGHYFEKRLGVVNGIVTSGSSVFTVFLPIFLPPLFTTYGVRTTFQILSAMVFVLILCSLTFAEKPKDDIEVVDNDELEKICITKETVTARRRGLINGGIWRNKMYILWVTAIPIALFGYFVPYAYLPEHVKQILPGYNSDLLVTFIGAFSGIGRLVFGKISDYPQINSVILQQVAFIAIGTLTVLLVFPKAYVVFIILCCGFGLFDGCFISLIGPIAHKIVGQRDASQAIGFLLGFCSIPLTIGPPLAGYLYDLNGNYILAFILSGVPPFIGALLMLPILRQQRREEKMHKFASSSKESTETKSEDANYFDDKIKVQSSEEQKTIV</sequence>
<protein>
    <submittedName>
        <fullName evidence="2">Monocarboxylate transporter 10-like protein</fullName>
    </submittedName>
</protein>
<name>A0A443STG4_9ACAR</name>
<gene>
    <name evidence="2" type="ORF">B4U80_07277</name>
</gene>
<feature type="transmembrane region" description="Helical" evidence="1">
    <location>
        <begin position="209"/>
        <end position="228"/>
    </location>
</feature>
<evidence type="ECO:0000313" key="3">
    <source>
        <dbReference type="Proteomes" id="UP000288716"/>
    </source>
</evidence>
<feature type="transmembrane region" description="Helical" evidence="1">
    <location>
        <begin position="298"/>
        <end position="320"/>
    </location>
</feature>
<evidence type="ECO:0000313" key="2">
    <source>
        <dbReference type="EMBL" id="RWS30839.1"/>
    </source>
</evidence>
<dbReference type="Gene3D" id="1.20.1250.20">
    <property type="entry name" value="MFS general substrate transporter like domains"/>
    <property type="match status" value="2"/>
</dbReference>